<keyword evidence="2" id="KW-0540">Nuclease</keyword>
<evidence type="ECO:0000313" key="3">
    <source>
        <dbReference type="Proteomes" id="UP000226079"/>
    </source>
</evidence>
<evidence type="ECO:0000259" key="1">
    <source>
        <dbReference type="SMART" id="SM00507"/>
    </source>
</evidence>
<dbReference type="GO" id="GO:0004519">
    <property type="term" value="F:endonuclease activity"/>
    <property type="evidence" value="ECO:0007669"/>
    <property type="project" value="UniProtKB-KW"/>
</dbReference>
<keyword evidence="2" id="KW-0255">Endonuclease</keyword>
<protein>
    <submittedName>
        <fullName evidence="2">5-methylcytosine-specific restriction endonuclease McrA</fullName>
    </submittedName>
</protein>
<sequence length="244" mass="27604">MKTCTIDGCDLPLRARGLCARHWNATYRKDQHREVPCTVCGKMVVKNGPGLKRRVVCSDRCRYFLTFGHDIAEHRELVGPVVRRKPSRQSAPVSDAILRFVAGFCEWCSTSYVFDLRITGTVARYCSVGCARRSHQMRRRGREHSASGIYTWSEVIRIYLAIGGCAYCGERTDDMQPDHVIPLSRGGSNSITNIVPSCGPCNADKRDLYLHEWYADRERRGLAPRILDPRINHLTDAYLLALTA</sequence>
<organism evidence="2 3">
    <name type="scientific">Propionicimonas paludicola</name>
    <dbReference type="NCBI Taxonomy" id="185243"/>
    <lineage>
        <taxon>Bacteria</taxon>
        <taxon>Bacillati</taxon>
        <taxon>Actinomycetota</taxon>
        <taxon>Actinomycetes</taxon>
        <taxon>Propionibacteriales</taxon>
        <taxon>Nocardioidaceae</taxon>
        <taxon>Propionicimonas</taxon>
    </lineage>
</organism>
<evidence type="ECO:0000313" key="2">
    <source>
        <dbReference type="EMBL" id="PFG17202.1"/>
    </source>
</evidence>
<dbReference type="Pfam" id="PF14279">
    <property type="entry name" value="HNH_5"/>
    <property type="match status" value="1"/>
</dbReference>
<dbReference type="CDD" id="cd00085">
    <property type="entry name" value="HNHc"/>
    <property type="match status" value="1"/>
</dbReference>
<dbReference type="PANTHER" id="PTHR33877">
    <property type="entry name" value="SLL1193 PROTEIN"/>
    <property type="match status" value="1"/>
</dbReference>
<dbReference type="Proteomes" id="UP000226079">
    <property type="component" value="Unassembled WGS sequence"/>
</dbReference>
<dbReference type="SMART" id="SM00507">
    <property type="entry name" value="HNHc"/>
    <property type="match status" value="1"/>
</dbReference>
<accession>A0A2A9CU83</accession>
<reference evidence="2 3" key="1">
    <citation type="submission" date="2017-10" db="EMBL/GenBank/DDBJ databases">
        <title>Sequencing the genomes of 1000 actinobacteria strains.</title>
        <authorList>
            <person name="Klenk H.-P."/>
        </authorList>
    </citation>
    <scope>NUCLEOTIDE SEQUENCE [LARGE SCALE GENOMIC DNA]</scope>
    <source>
        <strain evidence="2 3">DSM 15597</strain>
    </source>
</reference>
<dbReference type="OrthoDB" id="9802901at2"/>
<dbReference type="AlphaFoldDB" id="A0A2A9CU83"/>
<dbReference type="PANTHER" id="PTHR33877:SF1">
    <property type="entry name" value="TYPE IV METHYL-DIRECTED RESTRICTION ENZYME ECOKMCRA"/>
    <property type="match status" value="1"/>
</dbReference>
<dbReference type="Gene3D" id="1.10.30.50">
    <property type="match status" value="1"/>
</dbReference>
<feature type="domain" description="HNH nuclease" evidence="1">
    <location>
        <begin position="155"/>
        <end position="203"/>
    </location>
</feature>
<dbReference type="InterPro" id="IPR052892">
    <property type="entry name" value="NA-targeting_endonuclease"/>
</dbReference>
<comment type="caution">
    <text evidence="2">The sequence shown here is derived from an EMBL/GenBank/DDBJ whole genome shotgun (WGS) entry which is preliminary data.</text>
</comment>
<dbReference type="EMBL" id="PDJC01000001">
    <property type="protein sequence ID" value="PFG17202.1"/>
    <property type="molecule type" value="Genomic_DNA"/>
</dbReference>
<proteinExistence type="predicted"/>
<dbReference type="RefSeq" id="WP_098460659.1">
    <property type="nucleotide sequence ID" value="NZ_PDJC01000001.1"/>
</dbReference>
<dbReference type="InterPro" id="IPR003615">
    <property type="entry name" value="HNH_nuc"/>
</dbReference>
<keyword evidence="3" id="KW-1185">Reference proteome</keyword>
<keyword evidence="2" id="KW-0378">Hydrolase</keyword>
<dbReference type="InterPro" id="IPR029471">
    <property type="entry name" value="HNH_5"/>
</dbReference>
<name>A0A2A9CU83_9ACTN</name>
<gene>
    <name evidence="2" type="ORF">ATK74_1765</name>
</gene>